<proteinExistence type="predicted"/>
<name>A0A1H2ZYC5_9GAMM</name>
<reference evidence="2 3" key="1">
    <citation type="submission" date="2016-10" db="EMBL/GenBank/DDBJ databases">
        <authorList>
            <person name="de Groot N.N."/>
        </authorList>
    </citation>
    <scope>NUCLEOTIDE SEQUENCE [LARGE SCALE GENOMIC DNA]</scope>
    <source>
        <strain evidence="2 3">DSM 19219</strain>
    </source>
</reference>
<dbReference type="GO" id="GO:0016887">
    <property type="term" value="F:ATP hydrolysis activity"/>
    <property type="evidence" value="ECO:0007669"/>
    <property type="project" value="InterPro"/>
</dbReference>
<gene>
    <name evidence="2" type="ORF">SAMN05443545_104297</name>
</gene>
<dbReference type="PANTHER" id="PTHR40396:SF1">
    <property type="entry name" value="ATPASE AAA-TYPE CORE DOMAIN-CONTAINING PROTEIN"/>
    <property type="match status" value="1"/>
</dbReference>
<evidence type="ECO:0000313" key="3">
    <source>
        <dbReference type="Proteomes" id="UP000198500"/>
    </source>
</evidence>
<dbReference type="STRING" id="574349.SAMN05443545_104297"/>
<dbReference type="Gene3D" id="3.40.50.300">
    <property type="entry name" value="P-loop containing nucleotide triphosphate hydrolases"/>
    <property type="match status" value="1"/>
</dbReference>
<dbReference type="EMBL" id="FNNI01000004">
    <property type="protein sequence ID" value="SDX22363.1"/>
    <property type="molecule type" value="Genomic_DNA"/>
</dbReference>
<evidence type="ECO:0000259" key="1">
    <source>
        <dbReference type="Pfam" id="PF13304"/>
    </source>
</evidence>
<feature type="domain" description="ATPase AAA-type core" evidence="1">
    <location>
        <begin position="35"/>
        <end position="379"/>
    </location>
</feature>
<keyword evidence="3" id="KW-1185">Reference proteome</keyword>
<dbReference type="SUPFAM" id="SSF52540">
    <property type="entry name" value="P-loop containing nucleoside triphosphate hydrolases"/>
    <property type="match status" value="1"/>
</dbReference>
<dbReference type="InterPro" id="IPR027417">
    <property type="entry name" value="P-loop_NTPase"/>
</dbReference>
<dbReference type="PIRSF" id="PIRSF029347">
    <property type="entry name" value="RecF"/>
    <property type="match status" value="1"/>
</dbReference>
<accession>A0A1H2ZYC5</accession>
<organism evidence="2 3">
    <name type="scientific">Aidingimonas halophila</name>
    <dbReference type="NCBI Taxonomy" id="574349"/>
    <lineage>
        <taxon>Bacteria</taxon>
        <taxon>Pseudomonadati</taxon>
        <taxon>Pseudomonadota</taxon>
        <taxon>Gammaproteobacteria</taxon>
        <taxon>Oceanospirillales</taxon>
        <taxon>Halomonadaceae</taxon>
        <taxon>Aidingimonas</taxon>
    </lineage>
</organism>
<dbReference type="AlphaFoldDB" id="A0A1H2ZYC5"/>
<sequence length="430" mass="48744">MAKIEGFRIRNFRALKDVTLGRLWNQQDAEPLTPMTAVIGKNGVGKSTLFDAFGFLADALKVGVEEACYAHGRGGFERVRAQGQKGPIEFEVYYKEDGNARPITYEISIDIDSSGRPYVLKERLRQRRKGQKRGWPFSFLLLNSGKGIVWRGDQGGRQIEEGQEFFDLDSLLESIKSDETNEESKETELVELEDIRKLGVATLGSLKQHPRISAFRRFIEGWYLSYFTPDAARSLPLAGPQKHLNIHGDNLGNVVQFMEREHPKRFRIILNQIVGKIPGVDKIDTERTNDSRLLLRFNDKGFQDPFYAQQMSDGTLKVFAYLLLLEDPAPPPFLCIEEPENGLYHKLLQSLAEEFREHATGRKGGSQVFITTHQPYLVDALDPSEVWILEKGADGFSVIRRASDDEIVRSMVSEGLPLGGLWYSDYLDAR</sequence>
<dbReference type="InterPro" id="IPR014555">
    <property type="entry name" value="RecF-like"/>
</dbReference>
<dbReference type="Proteomes" id="UP000198500">
    <property type="component" value="Unassembled WGS sequence"/>
</dbReference>
<protein>
    <submittedName>
        <fullName evidence="2">Predicted ATPase</fullName>
    </submittedName>
</protein>
<evidence type="ECO:0000313" key="2">
    <source>
        <dbReference type="EMBL" id="SDX22363.1"/>
    </source>
</evidence>
<dbReference type="Pfam" id="PF13304">
    <property type="entry name" value="AAA_21"/>
    <property type="match status" value="1"/>
</dbReference>
<dbReference type="GO" id="GO:0005524">
    <property type="term" value="F:ATP binding"/>
    <property type="evidence" value="ECO:0007669"/>
    <property type="project" value="InterPro"/>
</dbReference>
<dbReference type="OrthoDB" id="9815944at2"/>
<dbReference type="PANTHER" id="PTHR40396">
    <property type="entry name" value="ATPASE-LIKE PROTEIN"/>
    <property type="match status" value="1"/>
</dbReference>
<dbReference type="InterPro" id="IPR003959">
    <property type="entry name" value="ATPase_AAA_core"/>
</dbReference>
<dbReference type="RefSeq" id="WP_092569298.1">
    <property type="nucleotide sequence ID" value="NZ_BMXH01000001.1"/>
</dbReference>